<protein>
    <submittedName>
        <fullName evidence="3">Uncharacterized protein LOC117573530</fullName>
    </submittedName>
</protein>
<dbReference type="SMART" id="SM00675">
    <property type="entry name" value="DM11"/>
    <property type="match status" value="1"/>
</dbReference>
<evidence type="ECO:0000313" key="2">
    <source>
        <dbReference type="Proteomes" id="UP000515160"/>
    </source>
</evidence>
<dbReference type="Proteomes" id="UP000515160">
    <property type="component" value="Chromosome 2R"/>
</dbReference>
<reference evidence="3" key="1">
    <citation type="submission" date="2025-08" db="UniProtKB">
        <authorList>
            <consortium name="RefSeq"/>
        </authorList>
    </citation>
    <scope>IDENTIFICATION</scope>
    <source>
        <strain evidence="3">15112-1751.03</strain>
        <tissue evidence="3">Whole Adult</tissue>
    </source>
</reference>
<dbReference type="OrthoDB" id="7975395at2759"/>
<organism evidence="2 3">
    <name type="scientific">Drosophila albomicans</name>
    <name type="common">Fruit fly</name>
    <dbReference type="NCBI Taxonomy" id="7291"/>
    <lineage>
        <taxon>Eukaryota</taxon>
        <taxon>Metazoa</taxon>
        <taxon>Ecdysozoa</taxon>
        <taxon>Arthropoda</taxon>
        <taxon>Hexapoda</taxon>
        <taxon>Insecta</taxon>
        <taxon>Pterygota</taxon>
        <taxon>Neoptera</taxon>
        <taxon>Endopterygota</taxon>
        <taxon>Diptera</taxon>
        <taxon>Brachycera</taxon>
        <taxon>Muscomorpha</taxon>
        <taxon>Ephydroidea</taxon>
        <taxon>Drosophilidae</taxon>
        <taxon>Drosophila</taxon>
    </lineage>
</organism>
<dbReference type="InterPro" id="IPR006601">
    <property type="entry name" value="Uncharacterised_DM11_DROME"/>
</dbReference>
<gene>
    <name evidence="3" type="primary">LOC117573530</name>
</gene>
<accession>A0A6P8XIW0</accession>
<feature type="signal peptide" evidence="1">
    <location>
        <begin position="1"/>
        <end position="23"/>
    </location>
</feature>
<dbReference type="AlphaFoldDB" id="A0A6P8XIW0"/>
<feature type="chain" id="PRO_5028298142" evidence="1">
    <location>
        <begin position="24"/>
        <end position="204"/>
    </location>
</feature>
<keyword evidence="2" id="KW-1185">Reference proteome</keyword>
<sequence length="204" mass="24042">MWLSRVVLVLLAIVFEIVSYSKGYQIRIRFDDDEIFSDCRDQLDGVLNISGVWDLTELTIESQSDQIKVSGNTTSVWDIQLTDRVVGSIDVYKFYRREWVPTIYKINVPDVCSTMYDKNQYWYSLWTQYITNADDIKDKCINVRGVKYIHRPFILKDLQFNNQMTTVEGPHKIQIQLKAFNVFGKLRPTSICFELKAYFETKFI</sequence>
<evidence type="ECO:0000313" key="3">
    <source>
        <dbReference type="RefSeq" id="XP_034112668.1"/>
    </source>
</evidence>
<evidence type="ECO:0000256" key="1">
    <source>
        <dbReference type="SAM" id="SignalP"/>
    </source>
</evidence>
<keyword evidence="1" id="KW-0732">Signal</keyword>
<dbReference type="RefSeq" id="XP_034112668.1">
    <property type="nucleotide sequence ID" value="XM_034256777.1"/>
</dbReference>
<dbReference type="GeneID" id="117573530"/>
<name>A0A6P8XIW0_DROAB</name>
<proteinExistence type="predicted"/>